<feature type="active site" evidence="4">
    <location>
        <position position="12"/>
    </location>
</feature>
<dbReference type="GO" id="GO:0000156">
    <property type="term" value="F:phosphorelay response regulator activity"/>
    <property type="evidence" value="ECO:0007669"/>
    <property type="project" value="InterPro"/>
</dbReference>
<evidence type="ECO:0000256" key="1">
    <source>
        <dbReference type="ARBA" id="ARBA00022801"/>
    </source>
</evidence>
<gene>
    <name evidence="6" type="ORF">EIP75_01560</name>
</gene>
<dbReference type="CDD" id="cd16433">
    <property type="entry name" value="CheB"/>
    <property type="match status" value="1"/>
</dbReference>
<comment type="catalytic activity">
    <reaction evidence="3">
        <text>[protein]-L-glutamate 5-O-methyl ester + H2O = L-glutamyl-[protein] + methanol + H(+)</text>
        <dbReference type="Rhea" id="RHEA:23236"/>
        <dbReference type="Rhea" id="RHEA-COMP:10208"/>
        <dbReference type="Rhea" id="RHEA-COMP:10311"/>
        <dbReference type="ChEBI" id="CHEBI:15377"/>
        <dbReference type="ChEBI" id="CHEBI:15378"/>
        <dbReference type="ChEBI" id="CHEBI:17790"/>
        <dbReference type="ChEBI" id="CHEBI:29973"/>
        <dbReference type="ChEBI" id="CHEBI:82795"/>
        <dbReference type="EC" id="3.1.1.61"/>
    </reaction>
</comment>
<dbReference type="AlphaFoldDB" id="A0A3R8YRI6"/>
<feature type="active site" evidence="4">
    <location>
        <position position="39"/>
    </location>
</feature>
<dbReference type="Gene3D" id="3.40.50.180">
    <property type="entry name" value="Methylesterase CheB, C-terminal domain"/>
    <property type="match status" value="1"/>
</dbReference>
<proteinExistence type="predicted"/>
<dbReference type="Pfam" id="PF01339">
    <property type="entry name" value="CheB_methylest"/>
    <property type="match status" value="1"/>
</dbReference>
<comment type="caution">
    <text evidence="6">The sequence shown here is derived from an EMBL/GenBank/DDBJ whole genome shotgun (WGS) entry which is preliminary data.</text>
</comment>
<evidence type="ECO:0000313" key="7">
    <source>
        <dbReference type="Proteomes" id="UP000269265"/>
    </source>
</evidence>
<sequence>MSPDGLVLIGASTGGVQALMAVLPGLHAGLRVAVIVLLHLPPDKPSLLVELLSPLCALPVREPDDKETIAAGTIYVAPPNYHLMVETGGDELHFSLSVDEAVNFSRPSIDVLFESAAAARPGLPMVGVVLSGASRDGARGAQALALAGAPIWVQDPGSAEASLMPAAVQDTVPSSTVMPLQRMAPALCRIFDVERSSTSKEPR</sequence>
<accession>A0A3R8YRI6</accession>
<dbReference type="RefSeq" id="WP_125241441.1">
    <property type="nucleotide sequence ID" value="NZ_RSED01000001.1"/>
</dbReference>
<dbReference type="GO" id="GO:0008984">
    <property type="term" value="F:protein-glutamate methylesterase activity"/>
    <property type="evidence" value="ECO:0007669"/>
    <property type="project" value="UniProtKB-EC"/>
</dbReference>
<feature type="active site" evidence="4">
    <location>
        <position position="136"/>
    </location>
</feature>
<evidence type="ECO:0000313" key="6">
    <source>
        <dbReference type="EMBL" id="RRS06298.1"/>
    </source>
</evidence>
<dbReference type="EMBL" id="RSED01000001">
    <property type="protein sequence ID" value="RRS06298.1"/>
    <property type="molecule type" value="Genomic_DNA"/>
</dbReference>
<dbReference type="InterPro" id="IPR000673">
    <property type="entry name" value="Sig_transdc_resp-reg_Me-estase"/>
</dbReference>
<keyword evidence="1 4" id="KW-0378">Hydrolase</keyword>
<dbReference type="GO" id="GO:0006935">
    <property type="term" value="P:chemotaxis"/>
    <property type="evidence" value="ECO:0007669"/>
    <property type="project" value="UniProtKB-UniRule"/>
</dbReference>
<dbReference type="PANTHER" id="PTHR42872:SF6">
    <property type="entry name" value="PROTEIN-GLUTAMATE METHYLESTERASE_PROTEIN-GLUTAMINE GLUTAMINASE"/>
    <property type="match status" value="1"/>
</dbReference>
<dbReference type="Proteomes" id="UP000269265">
    <property type="component" value="Unassembled WGS sequence"/>
</dbReference>
<keyword evidence="7" id="KW-1185">Reference proteome</keyword>
<dbReference type="EC" id="3.1.1.61" evidence="2"/>
<dbReference type="SUPFAM" id="SSF52738">
    <property type="entry name" value="Methylesterase CheB, C-terminal domain"/>
    <property type="match status" value="1"/>
</dbReference>
<evidence type="ECO:0000256" key="2">
    <source>
        <dbReference type="ARBA" id="ARBA00039140"/>
    </source>
</evidence>
<reference evidence="6 7" key="1">
    <citation type="submission" date="2018-12" db="EMBL/GenBank/DDBJ databases">
        <title>The whole draft genome of Aquabacterium sp. SJQ9.</title>
        <authorList>
            <person name="Sun L."/>
            <person name="Gao X."/>
            <person name="Chen W."/>
            <person name="Huang K."/>
        </authorList>
    </citation>
    <scope>NUCLEOTIDE SEQUENCE [LARGE SCALE GENOMIC DNA]</scope>
    <source>
        <strain evidence="6 7">SJQ9</strain>
    </source>
</reference>
<keyword evidence="4" id="KW-0145">Chemotaxis</keyword>
<dbReference type="InterPro" id="IPR035909">
    <property type="entry name" value="CheB_C"/>
</dbReference>
<protein>
    <recommendedName>
        <fullName evidence="2">protein-glutamate methylesterase</fullName>
        <ecNumber evidence="2">3.1.1.61</ecNumber>
    </recommendedName>
</protein>
<dbReference type="PROSITE" id="PS50122">
    <property type="entry name" value="CHEB"/>
    <property type="match status" value="1"/>
</dbReference>
<dbReference type="GO" id="GO:0005737">
    <property type="term" value="C:cytoplasm"/>
    <property type="evidence" value="ECO:0007669"/>
    <property type="project" value="InterPro"/>
</dbReference>
<dbReference type="OrthoDB" id="9791760at2"/>
<evidence type="ECO:0000256" key="3">
    <source>
        <dbReference type="ARBA" id="ARBA00048267"/>
    </source>
</evidence>
<organism evidence="6 7">
    <name type="scientific">Aquabacterium soli</name>
    <dbReference type="NCBI Taxonomy" id="2493092"/>
    <lineage>
        <taxon>Bacteria</taxon>
        <taxon>Pseudomonadati</taxon>
        <taxon>Pseudomonadota</taxon>
        <taxon>Betaproteobacteria</taxon>
        <taxon>Burkholderiales</taxon>
        <taxon>Aquabacterium</taxon>
    </lineage>
</organism>
<evidence type="ECO:0000256" key="4">
    <source>
        <dbReference type="PROSITE-ProRule" id="PRU00050"/>
    </source>
</evidence>
<feature type="domain" description="CheB-type methylesterase" evidence="5">
    <location>
        <begin position="1"/>
        <end position="194"/>
    </location>
</feature>
<name>A0A3R8YRI6_9BURK</name>
<dbReference type="PANTHER" id="PTHR42872">
    <property type="entry name" value="PROTEIN-GLUTAMATE METHYLESTERASE/PROTEIN-GLUTAMINE GLUTAMINASE"/>
    <property type="match status" value="1"/>
</dbReference>
<evidence type="ECO:0000259" key="5">
    <source>
        <dbReference type="PROSITE" id="PS50122"/>
    </source>
</evidence>